<dbReference type="Proteomes" id="UP001213646">
    <property type="component" value="Unassembled WGS sequence"/>
</dbReference>
<sequence>MQITYYRHKKGVLRMHSRDMEYIVGLLKNGKDAEGILSVRRKLNMAFLARTTDLSGKLPVLAFGSTFKKSGDGIRLRRYNGYVLLEVNGLESQSEAEAVRREAAALPQTLLAFVGLSGRSVKIVVPFVLPDGSLPKKEEQARMFHAVAYQLAVRHYQPQLGSIISLKEPFLSRGCRMSVDPDTYYNPDAVAIRIEQPLQMPDGGDLKIVPSPVRDPLEMMAPGVDRNGQIATLFSVILMEMTRRFSESPEDDIQLLFIDLAQACCRLGIPEEEAVGWTLRYEALKKYKIDIRMAFRTAYTLENISNRAEPFSSIPPSMSLVLRLDEFMNRRYFFRTNEMSGGVEYLDRSMIQFVYKPYTTKVRNSICLEAQQEGLNVWDKDIDRYVNSDRVPVYHPIDHFLGNLPAWDGKERIRALAGRVPCDNPVWGDLFYRWFLSMVAHWMELDSEHGNSTTPLLVGGQGCGKSTFCLNLLPPVLRPYYTDSID</sequence>
<dbReference type="RefSeq" id="WP_272709064.1">
    <property type="nucleotide sequence ID" value="NZ_JAQPYX010000156.1"/>
</dbReference>
<reference evidence="2" key="1">
    <citation type="submission" date="2023-01" db="EMBL/GenBank/DDBJ databases">
        <title>Exploring GABA producing Bacteroides strains toward improving mental health.</title>
        <authorList>
            <person name="Yousuf B."/>
            <person name="Bouhlel N.E."/>
            <person name="Mottawea W."/>
            <person name="Hammami R."/>
        </authorList>
    </citation>
    <scope>NUCLEOTIDE SEQUENCE</scope>
    <source>
        <strain evidence="2">UO.H1047</strain>
    </source>
</reference>
<protein>
    <submittedName>
        <fullName evidence="2">BT4734/BF3469 family protein</fullName>
    </submittedName>
</protein>
<accession>A0AAW6I4V8</accession>
<feature type="domain" description="BT4734-like N-terminal" evidence="1">
    <location>
        <begin position="56"/>
        <end position="185"/>
    </location>
</feature>
<dbReference type="Pfam" id="PF08800">
    <property type="entry name" value="BT4734-like_N"/>
    <property type="match status" value="1"/>
</dbReference>
<comment type="caution">
    <text evidence="2">The sequence shown here is derived from an EMBL/GenBank/DDBJ whole genome shotgun (WGS) entry which is preliminary data.</text>
</comment>
<dbReference type="EMBL" id="JAQPYX010000156">
    <property type="protein sequence ID" value="MDC7150910.1"/>
    <property type="molecule type" value="Genomic_DNA"/>
</dbReference>
<feature type="non-terminal residue" evidence="2">
    <location>
        <position position="486"/>
    </location>
</feature>
<dbReference type="AlphaFoldDB" id="A0AAW6I4V8"/>
<name>A0AAW6I4V8_9BACT</name>
<dbReference type="PANTHER" id="PTHR34985">
    <property type="entry name" value="SLR0554 PROTEIN"/>
    <property type="match status" value="1"/>
</dbReference>
<organism evidence="2 3">
    <name type="scientific">Parabacteroides johnsonii</name>
    <dbReference type="NCBI Taxonomy" id="387661"/>
    <lineage>
        <taxon>Bacteria</taxon>
        <taxon>Pseudomonadati</taxon>
        <taxon>Bacteroidota</taxon>
        <taxon>Bacteroidia</taxon>
        <taxon>Bacteroidales</taxon>
        <taxon>Tannerellaceae</taxon>
        <taxon>Parabacteroides</taxon>
    </lineage>
</organism>
<gene>
    <name evidence="2" type="ORF">PQG89_16075</name>
</gene>
<proteinExistence type="predicted"/>
<dbReference type="PANTHER" id="PTHR34985:SF1">
    <property type="entry name" value="SLR0554 PROTEIN"/>
    <property type="match status" value="1"/>
</dbReference>
<evidence type="ECO:0000313" key="3">
    <source>
        <dbReference type="Proteomes" id="UP001213646"/>
    </source>
</evidence>
<evidence type="ECO:0000259" key="1">
    <source>
        <dbReference type="Pfam" id="PF08800"/>
    </source>
</evidence>
<dbReference type="InterPro" id="IPR014907">
    <property type="entry name" value="BT4734-like_N"/>
</dbReference>
<evidence type="ECO:0000313" key="2">
    <source>
        <dbReference type="EMBL" id="MDC7150910.1"/>
    </source>
</evidence>